<dbReference type="EMBL" id="KV454301">
    <property type="protein sequence ID" value="ODQ70145.1"/>
    <property type="molecule type" value="Genomic_DNA"/>
</dbReference>
<gene>
    <name evidence="1" type="ORF">LIPSTDRAFT_175960</name>
</gene>
<evidence type="ECO:0000313" key="1">
    <source>
        <dbReference type="EMBL" id="ODQ70145.1"/>
    </source>
</evidence>
<dbReference type="Proteomes" id="UP000094385">
    <property type="component" value="Unassembled WGS sequence"/>
</dbReference>
<sequence length="147" mass="16421">MMLSRLILTCWKLSAVVLPSLWQIPLSMTISISQPERVMLCRVIDLIGHITLAPVLWAESLLGLDRFLAADTISERLLYAACISHNYGSDVHNISSPVQFGLAYRPLRSLLTDEIFLSCFGAFFNASRYSPRPPLPFLVVCCKSCCN</sequence>
<keyword evidence="2" id="KW-1185">Reference proteome</keyword>
<reference evidence="1 2" key="1">
    <citation type="journal article" date="2016" name="Proc. Natl. Acad. Sci. U.S.A.">
        <title>Comparative genomics of biotechnologically important yeasts.</title>
        <authorList>
            <person name="Riley R."/>
            <person name="Haridas S."/>
            <person name="Wolfe K.H."/>
            <person name="Lopes M.R."/>
            <person name="Hittinger C.T."/>
            <person name="Goeker M."/>
            <person name="Salamov A.A."/>
            <person name="Wisecaver J.H."/>
            <person name="Long T.M."/>
            <person name="Calvey C.H."/>
            <person name="Aerts A.L."/>
            <person name="Barry K.W."/>
            <person name="Choi C."/>
            <person name="Clum A."/>
            <person name="Coughlan A.Y."/>
            <person name="Deshpande S."/>
            <person name="Douglass A.P."/>
            <person name="Hanson S.J."/>
            <person name="Klenk H.-P."/>
            <person name="LaButti K.M."/>
            <person name="Lapidus A."/>
            <person name="Lindquist E.A."/>
            <person name="Lipzen A.M."/>
            <person name="Meier-Kolthoff J.P."/>
            <person name="Ohm R.A."/>
            <person name="Otillar R.P."/>
            <person name="Pangilinan J.L."/>
            <person name="Peng Y."/>
            <person name="Rokas A."/>
            <person name="Rosa C.A."/>
            <person name="Scheuner C."/>
            <person name="Sibirny A.A."/>
            <person name="Slot J.C."/>
            <person name="Stielow J.B."/>
            <person name="Sun H."/>
            <person name="Kurtzman C.P."/>
            <person name="Blackwell M."/>
            <person name="Grigoriev I.V."/>
            <person name="Jeffries T.W."/>
        </authorList>
    </citation>
    <scope>NUCLEOTIDE SEQUENCE [LARGE SCALE GENOMIC DNA]</scope>
    <source>
        <strain evidence="1 2">NRRL Y-11557</strain>
    </source>
</reference>
<dbReference type="AlphaFoldDB" id="A0A1E3PXI4"/>
<evidence type="ECO:0000313" key="2">
    <source>
        <dbReference type="Proteomes" id="UP000094385"/>
    </source>
</evidence>
<proteinExistence type="predicted"/>
<organism evidence="1 2">
    <name type="scientific">Lipomyces starkeyi NRRL Y-11557</name>
    <dbReference type="NCBI Taxonomy" id="675824"/>
    <lineage>
        <taxon>Eukaryota</taxon>
        <taxon>Fungi</taxon>
        <taxon>Dikarya</taxon>
        <taxon>Ascomycota</taxon>
        <taxon>Saccharomycotina</taxon>
        <taxon>Lipomycetes</taxon>
        <taxon>Lipomycetales</taxon>
        <taxon>Lipomycetaceae</taxon>
        <taxon>Lipomyces</taxon>
    </lineage>
</organism>
<accession>A0A1E3PXI4</accession>
<protein>
    <submittedName>
        <fullName evidence="1">Uncharacterized protein</fullName>
    </submittedName>
</protein>
<name>A0A1E3PXI4_LIPST</name>